<name>B8LPG6_PICSI</name>
<evidence type="ECO:0000256" key="3">
    <source>
        <dbReference type="ARBA" id="ARBA00022448"/>
    </source>
</evidence>
<feature type="domain" description="VHS" evidence="7">
    <location>
        <begin position="9"/>
        <end position="138"/>
    </location>
</feature>
<evidence type="ECO:0008006" key="10">
    <source>
        <dbReference type="Google" id="ProtNLM"/>
    </source>
</evidence>
<protein>
    <recommendedName>
        <fullName evidence="10">VHS domain-containing protein</fullName>
    </recommendedName>
</protein>
<dbReference type="PROSITE" id="PS50909">
    <property type="entry name" value="GAT"/>
    <property type="match status" value="1"/>
</dbReference>
<evidence type="ECO:0000256" key="1">
    <source>
        <dbReference type="ARBA" id="ARBA00004170"/>
    </source>
</evidence>
<dbReference type="PANTHER" id="PTHR45898">
    <property type="entry name" value="TOM1-LIKE PROTEIN"/>
    <property type="match status" value="1"/>
</dbReference>
<dbReference type="InterPro" id="IPR004152">
    <property type="entry name" value="GAT_dom"/>
</dbReference>
<feature type="compositionally biased region" description="Low complexity" evidence="6">
    <location>
        <begin position="400"/>
        <end position="410"/>
    </location>
</feature>
<evidence type="ECO:0000259" key="7">
    <source>
        <dbReference type="PROSITE" id="PS50179"/>
    </source>
</evidence>
<evidence type="ECO:0000256" key="2">
    <source>
        <dbReference type="ARBA" id="ARBA00007708"/>
    </source>
</evidence>
<organism evidence="9">
    <name type="scientific">Picea sitchensis</name>
    <name type="common">Sitka spruce</name>
    <name type="synonym">Pinus sitchensis</name>
    <dbReference type="NCBI Taxonomy" id="3332"/>
    <lineage>
        <taxon>Eukaryota</taxon>
        <taxon>Viridiplantae</taxon>
        <taxon>Streptophyta</taxon>
        <taxon>Embryophyta</taxon>
        <taxon>Tracheophyta</taxon>
        <taxon>Spermatophyta</taxon>
        <taxon>Pinopsida</taxon>
        <taxon>Pinidae</taxon>
        <taxon>Conifers I</taxon>
        <taxon>Pinales</taxon>
        <taxon>Pinaceae</taxon>
        <taxon>Picea</taxon>
    </lineage>
</organism>
<reference evidence="9" key="1">
    <citation type="submission" date="2007-06" db="EMBL/GenBank/DDBJ databases">
        <title>Full length cDNA sequences from Sitka Spruce (Picea sitchensis).</title>
        <authorList>
            <person name="Ralph S.G."/>
            <person name="Chun H.E."/>
            <person name="Liao N."/>
            <person name="Ali J."/>
            <person name="Reid K."/>
            <person name="Kolosova N."/>
            <person name="Cooper N."/>
            <person name="Cullis C."/>
            <person name="Jancsik S."/>
            <person name="Moore R."/>
            <person name="Mayo M."/>
            <person name="Wagner S."/>
            <person name="Holt R.A."/>
            <person name="Jones S.J.M."/>
            <person name="Marra M.A."/>
            <person name="Ritland C.E."/>
            <person name="Ritland K."/>
            <person name="Bohlmann J."/>
        </authorList>
    </citation>
    <scope>NUCLEOTIDE SEQUENCE</scope>
    <source>
        <tissue evidence="9">Green portion of the leader tissue</tissue>
    </source>
</reference>
<dbReference type="Gene3D" id="1.25.40.90">
    <property type="match status" value="1"/>
</dbReference>
<dbReference type="PANTHER" id="PTHR45898:SF4">
    <property type="entry name" value="TARGET OF MYB PROTEIN 1"/>
    <property type="match status" value="1"/>
</dbReference>
<dbReference type="Gene3D" id="1.20.58.160">
    <property type="match status" value="1"/>
</dbReference>
<keyword evidence="5" id="KW-0472">Membrane</keyword>
<dbReference type="AlphaFoldDB" id="B8LPG6"/>
<dbReference type="SUPFAM" id="SSF48464">
    <property type="entry name" value="ENTH/VHS domain"/>
    <property type="match status" value="1"/>
</dbReference>
<dbReference type="CDD" id="cd14231">
    <property type="entry name" value="GAT_GGA-like_plant"/>
    <property type="match status" value="1"/>
</dbReference>
<dbReference type="EMBL" id="EF677742">
    <property type="protein sequence ID" value="ABR17546.1"/>
    <property type="molecule type" value="mRNA"/>
</dbReference>
<feature type="region of interest" description="Disordered" evidence="6">
    <location>
        <begin position="301"/>
        <end position="356"/>
    </location>
</feature>
<keyword evidence="4" id="KW-0653">Protein transport</keyword>
<dbReference type="GO" id="GO:0016020">
    <property type="term" value="C:membrane"/>
    <property type="evidence" value="ECO:0007669"/>
    <property type="project" value="UniProtKB-SubCell"/>
</dbReference>
<dbReference type="InterPro" id="IPR008942">
    <property type="entry name" value="ENTH_VHS"/>
</dbReference>
<dbReference type="GO" id="GO:0005737">
    <property type="term" value="C:cytoplasm"/>
    <property type="evidence" value="ECO:0007669"/>
    <property type="project" value="UniProtKB-ARBA"/>
</dbReference>
<proteinExistence type="evidence at transcript level"/>
<evidence type="ECO:0000259" key="8">
    <source>
        <dbReference type="PROSITE" id="PS50909"/>
    </source>
</evidence>
<comment type="similarity">
    <text evidence="2">Belongs to the TOM1 family.</text>
</comment>
<dbReference type="CDD" id="cd03561">
    <property type="entry name" value="VHS"/>
    <property type="match status" value="1"/>
</dbReference>
<feature type="region of interest" description="Disordered" evidence="6">
    <location>
        <begin position="400"/>
        <end position="433"/>
    </location>
</feature>
<dbReference type="PROSITE" id="PS50179">
    <property type="entry name" value="VHS"/>
    <property type="match status" value="1"/>
</dbReference>
<evidence type="ECO:0000256" key="4">
    <source>
        <dbReference type="ARBA" id="ARBA00022927"/>
    </source>
</evidence>
<dbReference type="InterPro" id="IPR038425">
    <property type="entry name" value="GAT_sf"/>
</dbReference>
<evidence type="ECO:0000256" key="6">
    <source>
        <dbReference type="SAM" id="MobiDB-lite"/>
    </source>
</evidence>
<evidence type="ECO:0000256" key="5">
    <source>
        <dbReference type="ARBA" id="ARBA00023136"/>
    </source>
</evidence>
<dbReference type="SMART" id="SM00288">
    <property type="entry name" value="VHS"/>
    <property type="match status" value="1"/>
</dbReference>
<dbReference type="Pfam" id="PF03127">
    <property type="entry name" value="GAT"/>
    <property type="match status" value="1"/>
</dbReference>
<dbReference type="GO" id="GO:0035091">
    <property type="term" value="F:phosphatidylinositol binding"/>
    <property type="evidence" value="ECO:0007669"/>
    <property type="project" value="InterPro"/>
</dbReference>
<accession>B8LPG6</accession>
<dbReference type="SUPFAM" id="SSF89009">
    <property type="entry name" value="GAT-like domain"/>
    <property type="match status" value="1"/>
</dbReference>
<dbReference type="GO" id="GO:0043130">
    <property type="term" value="F:ubiquitin binding"/>
    <property type="evidence" value="ECO:0007669"/>
    <property type="project" value="InterPro"/>
</dbReference>
<dbReference type="Pfam" id="PF00790">
    <property type="entry name" value="VHS"/>
    <property type="match status" value="1"/>
</dbReference>
<dbReference type="InterPro" id="IPR002014">
    <property type="entry name" value="VHS_dom"/>
</dbReference>
<keyword evidence="3" id="KW-0813">Transport</keyword>
<feature type="domain" description="GAT" evidence="8">
    <location>
        <begin position="180"/>
        <end position="268"/>
    </location>
</feature>
<sequence length="595" mass="65099">MASSLVERATSDMLIGPDWAMNIEICDIVSSDQGQAKDVVKAVKKRLVNKNSKVQLLSLTLLETLIKNCGDPVHLQVAERDVLHEMVKLVKKKADLHVKEKVLVLIDTWQEAFGRSGGRYPQYYAAYHELVRAGVRFPQRAESSAPIHTPPQTHPIVPYSQSYDSPEYGGEAAQSSMASDLPGLSLTEIQNARGLMDVLLEMLNALDPRAKEGIKQEVIVDLVEQCRSYKQRVVQLVNTTSDEELLCQGLALNDDLQRILGKHDAIASGLLVLPEKKRAPAPFVDVNCEEDEMEDNLQQLARRSSKAHSLAKTQPATLLPPPPGLKINASTTKAEPSIDLLSGEDYKSPTDVTPTEVIPATGQSLQSLQSPLARQAATNSFSSLSSPEGILAAETYSSPPQLQQQPYLHPNGSISGQALPSAQYGQLQSQGVRADQAGHSLQWTSPSGQSLSPPQQALIYGSEMQNMQVQAQRSPVSLPPAPWDTQAMENVPQMENRWQGNITPGQQHFQLQEVSAFGQFKPGYSIVAQDELMRGTQNLSLYDGRNINPYQMSSPYLQQSPVPSKQVKAEDKLFKDLVDLAKSKTKATSSNAGSL</sequence>
<dbReference type="GO" id="GO:0043328">
    <property type="term" value="P:protein transport to vacuole involved in ubiquitin-dependent protein catabolic process via the multivesicular body sorting pathway"/>
    <property type="evidence" value="ECO:0007669"/>
    <property type="project" value="InterPro"/>
</dbReference>
<dbReference type="FunFam" id="1.25.40.90:FF:000028">
    <property type="entry name" value="TOM1-like protein 2"/>
    <property type="match status" value="1"/>
</dbReference>
<feature type="compositionally biased region" description="Polar residues" evidence="6">
    <location>
        <begin position="412"/>
        <end position="431"/>
    </location>
</feature>
<dbReference type="InterPro" id="IPR044836">
    <property type="entry name" value="TOL_plant"/>
</dbReference>
<evidence type="ECO:0000313" key="9">
    <source>
        <dbReference type="EMBL" id="ABR17546.1"/>
    </source>
</evidence>
<comment type="subcellular location">
    <subcellularLocation>
        <location evidence="1">Membrane</location>
        <topology evidence="1">Peripheral membrane protein</topology>
    </subcellularLocation>
</comment>